<dbReference type="InterPro" id="IPR050315">
    <property type="entry name" value="FAD-oxidoreductase_2"/>
</dbReference>
<dbReference type="SUPFAM" id="SSF51905">
    <property type="entry name" value="FAD/NAD(P)-binding domain"/>
    <property type="match status" value="1"/>
</dbReference>
<evidence type="ECO:0000256" key="4">
    <source>
        <dbReference type="ARBA" id="ARBA00023002"/>
    </source>
</evidence>
<comment type="similarity">
    <text evidence="5">Belongs to the FAD-dependent oxidoreductase 2 family. FRD/SDH subfamily.</text>
</comment>
<dbReference type="NCBIfam" id="TIGR01813">
    <property type="entry name" value="flavo_cyto_c"/>
    <property type="match status" value="1"/>
</dbReference>
<dbReference type="InterPro" id="IPR010960">
    <property type="entry name" value="Flavocytochrome_c"/>
</dbReference>
<dbReference type="InterPro" id="IPR027477">
    <property type="entry name" value="Succ_DH/fumarate_Rdtase_cat_sf"/>
</dbReference>
<dbReference type="Proteomes" id="UP001165481">
    <property type="component" value="Unassembled WGS sequence"/>
</dbReference>
<protein>
    <submittedName>
        <fullName evidence="7">Flavocytochrome c</fullName>
    </submittedName>
</protein>
<dbReference type="PANTHER" id="PTHR43400">
    <property type="entry name" value="FUMARATE REDUCTASE"/>
    <property type="match status" value="1"/>
</dbReference>
<feature type="chain" id="PRO_5044985400" evidence="5">
    <location>
        <begin position="30"/>
        <end position="508"/>
    </location>
</feature>
<evidence type="ECO:0000256" key="3">
    <source>
        <dbReference type="ARBA" id="ARBA00022827"/>
    </source>
</evidence>
<keyword evidence="2 5" id="KW-0285">Flavoprotein</keyword>
<dbReference type="InterPro" id="IPR003953">
    <property type="entry name" value="FAD-dep_OxRdtase_2_FAD-bd"/>
</dbReference>
<dbReference type="InterPro" id="IPR006311">
    <property type="entry name" value="TAT_signal"/>
</dbReference>
<gene>
    <name evidence="7" type="ORF">MUN46_008320</name>
</gene>
<dbReference type="Gene3D" id="3.50.50.60">
    <property type="entry name" value="FAD/NAD(P)-binding domain"/>
    <property type="match status" value="1"/>
</dbReference>
<evidence type="ECO:0000256" key="2">
    <source>
        <dbReference type="ARBA" id="ARBA00022630"/>
    </source>
</evidence>
<keyword evidence="5" id="KW-0732">Signal</keyword>
<sequence length="508" mass="54695">MSTQKINRRRFLGTTAAMGLALGSAGARAAEACRPLPAKWDETVDVIVVGSGFAGLCAAYEAHKAGASVVILEKMPTAGGNSIINGGIMGVPGTEIQKRKGIKDSPEQMYNDMMKAGLYLNHADKVRTLCREAYGAYRMLVDEIGVKFSDTILKHEGGHSVPRSLYTINGSGSEIVNKLLAKLAQAGVRPRTRTFMERIWLSDQGAAEGVTIREGYRLGKNPSALRAKNIRARKGIVLAYGGFGNDIAYRSMFDPRLGSGIQSTNQPGATSEAWREAATIGAQMIQTDWIQCLPYTSPDEKGFGIGWAWAGHTQAYGFWIDNATGKRFVNELADRKIRCDAIFAHLGMGHECLSVGDAKSAALFEKIRPGFLSRQKAIGVLKEYADTDALCRAHGIPKEAFLKTVAEVNESVKTRKDPLGRRVNEDLHTFGDGPWFVTRLSPKVHHCMGGILTTSRAEVLDNKGAVIPGLFAAGEATGGVHGAVRLGSCATTDCVVNGRIAGREVAKR</sequence>
<keyword evidence="4 5" id="KW-0560">Oxidoreductase</keyword>
<organism evidence="7 8">
    <name type="scientific">Mesosutterella faecium</name>
    <dbReference type="NCBI Taxonomy" id="2925194"/>
    <lineage>
        <taxon>Bacteria</taxon>
        <taxon>Pseudomonadati</taxon>
        <taxon>Pseudomonadota</taxon>
        <taxon>Betaproteobacteria</taxon>
        <taxon>Burkholderiales</taxon>
        <taxon>Sutterellaceae</taxon>
        <taxon>Mesosutterella</taxon>
    </lineage>
</organism>
<dbReference type="Pfam" id="PF00890">
    <property type="entry name" value="FAD_binding_2"/>
    <property type="match status" value="1"/>
</dbReference>
<dbReference type="EMBL" id="JAKZJU020000001">
    <property type="protein sequence ID" value="MDL2059933.1"/>
    <property type="molecule type" value="Genomic_DNA"/>
</dbReference>
<dbReference type="PANTHER" id="PTHR43400:SF7">
    <property type="entry name" value="FAD-DEPENDENT OXIDOREDUCTASE 2 FAD BINDING DOMAIN-CONTAINING PROTEIN"/>
    <property type="match status" value="1"/>
</dbReference>
<evidence type="ECO:0000313" key="8">
    <source>
        <dbReference type="Proteomes" id="UP001165481"/>
    </source>
</evidence>
<keyword evidence="8" id="KW-1185">Reference proteome</keyword>
<reference evidence="7" key="1">
    <citation type="submission" date="2023-03" db="EMBL/GenBank/DDBJ databases">
        <title>Mesosutterella sp. nov. isolated from porcine feces.</title>
        <authorList>
            <person name="Yu S."/>
        </authorList>
    </citation>
    <scope>NUCLEOTIDE SEQUENCE</scope>
    <source>
        <strain evidence="7">AGMB02718</strain>
    </source>
</reference>
<dbReference type="InterPro" id="IPR036188">
    <property type="entry name" value="FAD/NAD-bd_sf"/>
</dbReference>
<feature type="domain" description="FAD-dependent oxidoreductase 2 FAD-binding" evidence="6">
    <location>
        <begin position="45"/>
        <end position="489"/>
    </location>
</feature>
<dbReference type="Gene3D" id="3.90.700.10">
    <property type="entry name" value="Succinate dehydrogenase/fumarate reductase flavoprotein, catalytic domain"/>
    <property type="match status" value="1"/>
</dbReference>
<accession>A0ABT7INH6</accession>
<evidence type="ECO:0000256" key="5">
    <source>
        <dbReference type="RuleBase" id="RU366062"/>
    </source>
</evidence>
<dbReference type="PROSITE" id="PS51318">
    <property type="entry name" value="TAT"/>
    <property type="match status" value="1"/>
</dbReference>
<comment type="cofactor">
    <cofactor evidence="1">
        <name>FAD</name>
        <dbReference type="ChEBI" id="CHEBI:57692"/>
    </cofactor>
</comment>
<evidence type="ECO:0000256" key="1">
    <source>
        <dbReference type="ARBA" id="ARBA00001974"/>
    </source>
</evidence>
<dbReference type="RefSeq" id="WP_243376386.1">
    <property type="nucleotide sequence ID" value="NZ_JAKZJU020000001.1"/>
</dbReference>
<proteinExistence type="inferred from homology"/>
<feature type="signal peptide" evidence="5">
    <location>
        <begin position="1"/>
        <end position="29"/>
    </location>
</feature>
<evidence type="ECO:0000259" key="6">
    <source>
        <dbReference type="Pfam" id="PF00890"/>
    </source>
</evidence>
<evidence type="ECO:0000313" key="7">
    <source>
        <dbReference type="EMBL" id="MDL2059933.1"/>
    </source>
</evidence>
<name>A0ABT7INH6_9BURK</name>
<keyword evidence="3 5" id="KW-0274">FAD</keyword>
<comment type="caution">
    <text evidence="7">The sequence shown here is derived from an EMBL/GenBank/DDBJ whole genome shotgun (WGS) entry which is preliminary data.</text>
</comment>
<dbReference type="SUPFAM" id="SSF56425">
    <property type="entry name" value="Succinate dehydrogenase/fumarate reductase flavoprotein, catalytic domain"/>
    <property type="match status" value="1"/>
</dbReference>